<dbReference type="RefSeq" id="WP_003984847.1">
    <property type="nucleotide sequence ID" value="NZ_CP043497.1"/>
</dbReference>
<evidence type="ECO:0008006" key="4">
    <source>
        <dbReference type="Google" id="ProtNLM"/>
    </source>
</evidence>
<evidence type="ECO:0000313" key="3">
    <source>
        <dbReference type="Proteomes" id="UP000829494"/>
    </source>
</evidence>
<keyword evidence="3" id="KW-1185">Reference proteome</keyword>
<feature type="chain" id="PRO_5045582375" description="Lipoprotein" evidence="1">
    <location>
        <begin position="29"/>
        <end position="144"/>
    </location>
</feature>
<protein>
    <recommendedName>
        <fullName evidence="4">Lipoprotein</fullName>
    </recommendedName>
</protein>
<organism evidence="2 3">
    <name type="scientific">Streptomyces rimosus subsp. rimosus</name>
    <dbReference type="NCBI Taxonomy" id="132474"/>
    <lineage>
        <taxon>Bacteria</taxon>
        <taxon>Bacillati</taxon>
        <taxon>Actinomycetota</taxon>
        <taxon>Actinomycetes</taxon>
        <taxon>Kitasatosporales</taxon>
        <taxon>Streptomycetaceae</taxon>
        <taxon>Streptomyces</taxon>
    </lineage>
</organism>
<evidence type="ECO:0000313" key="2">
    <source>
        <dbReference type="EMBL" id="UNZ05389.1"/>
    </source>
</evidence>
<gene>
    <name evidence="2" type="ORF">SRIMR7_24840</name>
</gene>
<dbReference type="Proteomes" id="UP000829494">
    <property type="component" value="Chromosome"/>
</dbReference>
<dbReference type="EMBL" id="CP094298">
    <property type="protein sequence ID" value="UNZ05389.1"/>
    <property type="molecule type" value="Genomic_DNA"/>
</dbReference>
<accession>A0ABY3Z5Y1</accession>
<keyword evidence="1" id="KW-0732">Signal</keyword>
<proteinExistence type="predicted"/>
<feature type="signal peptide" evidence="1">
    <location>
        <begin position="1"/>
        <end position="28"/>
    </location>
</feature>
<evidence type="ECO:0000256" key="1">
    <source>
        <dbReference type="SAM" id="SignalP"/>
    </source>
</evidence>
<dbReference type="GeneID" id="66855498"/>
<reference evidence="2 3" key="1">
    <citation type="submission" date="2022-03" db="EMBL/GenBank/DDBJ databases">
        <title>Complete genome of Streptomyces rimosus ssp. rimosus R7 (=ATCC 10970).</title>
        <authorList>
            <person name="Beganovic S."/>
            <person name="Ruckert C."/>
            <person name="Busche T."/>
            <person name="Kalinowski J."/>
            <person name="Wittmann C."/>
        </authorList>
    </citation>
    <scope>NUCLEOTIDE SEQUENCE [LARGE SCALE GENOMIC DNA]</scope>
    <source>
        <strain evidence="2 3">R7</strain>
    </source>
</reference>
<sequence>MKSTRLKTRIAGTAAAVAVLGGASLAMAPGAAAKANLISIERAQLRGDALSMTVKYSCDTGLKWQLVGKMTKVDQEEDATSLATATIPADKIICDYQDRVLKLKLKPTLGSHFVKGDEVQVTANYVAPGEQDDNGHLALITTVL</sequence>
<name>A0ABY3Z5Y1_STRRM</name>